<comment type="similarity">
    <text evidence="2">Belongs to the universal ribosomal protein uS2 family.</text>
</comment>
<dbReference type="SUPFAM" id="SSF52313">
    <property type="entry name" value="Ribosomal protein S2"/>
    <property type="match status" value="1"/>
</dbReference>
<proteinExistence type="inferred from homology"/>
<name>A0AAD3TMR5_9TREE</name>
<dbReference type="EMBL" id="BTCM01000001">
    <property type="protein sequence ID" value="GMK53771.1"/>
    <property type="molecule type" value="Genomic_DNA"/>
</dbReference>
<evidence type="ECO:0000256" key="5">
    <source>
        <dbReference type="ARBA" id="ARBA00023242"/>
    </source>
</evidence>
<dbReference type="Gene3D" id="3.40.50.10490">
    <property type="entry name" value="Glucose-6-phosphate isomerase like protein, domain 1"/>
    <property type="match status" value="1"/>
</dbReference>
<evidence type="ECO:0000313" key="8">
    <source>
        <dbReference type="Proteomes" id="UP001222932"/>
    </source>
</evidence>
<dbReference type="PRINTS" id="PR00395">
    <property type="entry name" value="RIBOSOMALS2"/>
</dbReference>
<dbReference type="Pfam" id="PF03153">
    <property type="entry name" value="TFIIA"/>
    <property type="match status" value="1"/>
</dbReference>
<evidence type="ECO:0000256" key="2">
    <source>
        <dbReference type="ARBA" id="ARBA00006242"/>
    </source>
</evidence>
<accession>A0AAD3TMR5</accession>
<organism evidence="7 8">
    <name type="scientific">Cutaneotrichosporon spelunceum</name>
    <dbReference type="NCBI Taxonomy" id="1672016"/>
    <lineage>
        <taxon>Eukaryota</taxon>
        <taxon>Fungi</taxon>
        <taxon>Dikarya</taxon>
        <taxon>Basidiomycota</taxon>
        <taxon>Agaricomycotina</taxon>
        <taxon>Tremellomycetes</taxon>
        <taxon>Trichosporonales</taxon>
        <taxon>Trichosporonaceae</taxon>
        <taxon>Cutaneotrichosporon</taxon>
    </lineage>
</organism>
<evidence type="ECO:0008006" key="9">
    <source>
        <dbReference type="Google" id="ProtNLM"/>
    </source>
</evidence>
<dbReference type="AlphaFoldDB" id="A0AAD3TMR5"/>
<evidence type="ECO:0000256" key="3">
    <source>
        <dbReference type="ARBA" id="ARBA00010059"/>
    </source>
</evidence>
<dbReference type="InterPro" id="IPR004855">
    <property type="entry name" value="TFIIA_asu/bsu"/>
</dbReference>
<dbReference type="GO" id="GO:0006412">
    <property type="term" value="P:translation"/>
    <property type="evidence" value="ECO:0007669"/>
    <property type="project" value="InterPro"/>
</dbReference>
<dbReference type="CDD" id="cd01425">
    <property type="entry name" value="RPS2"/>
    <property type="match status" value="1"/>
</dbReference>
<keyword evidence="5" id="KW-0539">Nucleus</keyword>
<dbReference type="InterPro" id="IPR009088">
    <property type="entry name" value="TFIIA_b-brl"/>
</dbReference>
<evidence type="ECO:0000256" key="1">
    <source>
        <dbReference type="ARBA" id="ARBA00004123"/>
    </source>
</evidence>
<evidence type="ECO:0000256" key="4">
    <source>
        <dbReference type="ARBA" id="ARBA00023163"/>
    </source>
</evidence>
<evidence type="ECO:0000256" key="6">
    <source>
        <dbReference type="SAM" id="MobiDB-lite"/>
    </source>
</evidence>
<dbReference type="GO" id="GO:0006367">
    <property type="term" value="P:transcription initiation at RNA polymerase II promoter"/>
    <property type="evidence" value="ECO:0007669"/>
    <property type="project" value="InterPro"/>
</dbReference>
<dbReference type="PANTHER" id="PTHR12534:SF0">
    <property type="entry name" value="SMALL RIBOSOMAL SUBUNIT PROTEIN US2M"/>
    <property type="match status" value="1"/>
</dbReference>
<reference evidence="7" key="1">
    <citation type="journal article" date="2023" name="BMC Genomics">
        <title>Chromosome-level genome assemblies of Cutaneotrichosporon spp. (Trichosporonales, Basidiomycota) reveal imbalanced evolution between nucleotide sequences and chromosome synteny.</title>
        <authorList>
            <person name="Kobayashi Y."/>
            <person name="Kayamori A."/>
            <person name="Aoki K."/>
            <person name="Shiwa Y."/>
            <person name="Matsutani M."/>
            <person name="Fujita N."/>
            <person name="Sugita T."/>
            <person name="Iwasaki W."/>
            <person name="Tanaka N."/>
            <person name="Takashima M."/>
        </authorList>
    </citation>
    <scope>NUCLEOTIDE SEQUENCE</scope>
    <source>
        <strain evidence="7">HIS016</strain>
    </source>
</reference>
<protein>
    <recommendedName>
        <fullName evidence="9">Ribosomal protein S2</fullName>
    </recommendedName>
</protein>
<keyword evidence="8" id="KW-1185">Reference proteome</keyword>
<comment type="similarity">
    <text evidence="3">Belongs to the TFIIA subunit 1 family.</text>
</comment>
<sequence length="504" mass="54882">MGQMEILESNKIVPQVYRAIIDDVIANVSVDFEEYGMDEDLLPLLQSKWENKLLATKVAEFATRPGTEAGSSSNQQAAPAATRPAANGVEVKAEPDDSLRLRGGASEDTKPNIALSDVAPQPRPEPNAAGLLPGDEVIDSDLDDSDDELGIDDDDENGEGEIDIVYCVYDKVQRVKNKWKTVFKDGMIHINGKDYLFAKCQGEFECCATSGALRALTAAPRQAARFSTSAAVSGPSYTQQPGESKSAAWARNMDEVRDWRRRQAQTDAQVSLYLPPGVEAPRSASPSEASISTLLAAGAALGHKKSIMHPAYLPFVYGNRAGLNIIDLDQTLSILRRCANVVRDVVKDDGVVLFVSKQRNATLKIKGRMGDNGFTTASWMPGLLTNSETYFGIDPIMKGSYLPDLVIFSSPATNIGAIRECTMRKVPTMGIVDSNMDPRIVTYAIPANAASVRTAELVLGTLSLAGQEGRRLRLRDEEKASLRKSRDQEWRRNLGSGQRDAEEQ</sequence>
<reference evidence="7" key="2">
    <citation type="submission" date="2023-06" db="EMBL/GenBank/DDBJ databases">
        <authorList>
            <person name="Kobayashi Y."/>
            <person name="Kayamori A."/>
            <person name="Aoki K."/>
            <person name="Shiwa Y."/>
            <person name="Fujita N."/>
            <person name="Sugita T."/>
            <person name="Iwasaki W."/>
            <person name="Tanaka N."/>
            <person name="Takashima M."/>
        </authorList>
    </citation>
    <scope>NUCLEOTIDE SEQUENCE</scope>
    <source>
        <strain evidence="7">HIS016</strain>
    </source>
</reference>
<gene>
    <name evidence="7" type="ORF">CspeluHIS016_0103570</name>
</gene>
<keyword evidence="4" id="KW-0804">Transcription</keyword>
<feature type="compositionally biased region" description="Basic and acidic residues" evidence="6">
    <location>
        <begin position="91"/>
        <end position="110"/>
    </location>
</feature>
<feature type="region of interest" description="Disordered" evidence="6">
    <location>
        <begin position="477"/>
        <end position="504"/>
    </location>
</feature>
<dbReference type="InterPro" id="IPR005706">
    <property type="entry name" value="Ribosomal_uS2_bac/mit/plastid"/>
</dbReference>
<dbReference type="Pfam" id="PF00318">
    <property type="entry name" value="Ribosomal_S2"/>
    <property type="match status" value="2"/>
</dbReference>
<comment type="caution">
    <text evidence="7">The sequence shown here is derived from an EMBL/GenBank/DDBJ whole genome shotgun (WGS) entry which is preliminary data.</text>
</comment>
<dbReference type="InterPro" id="IPR001865">
    <property type="entry name" value="Ribosomal_uS2"/>
</dbReference>
<dbReference type="PANTHER" id="PTHR12534">
    <property type="entry name" value="30S RIBOSOMAL PROTEIN S2 PROKARYOTIC AND ORGANELLAR"/>
    <property type="match status" value="1"/>
</dbReference>
<dbReference type="InterPro" id="IPR023591">
    <property type="entry name" value="Ribosomal_uS2_flav_dom_sf"/>
</dbReference>
<comment type="subcellular location">
    <subcellularLocation>
        <location evidence="1">Nucleus</location>
    </subcellularLocation>
</comment>
<feature type="region of interest" description="Disordered" evidence="6">
    <location>
        <begin position="65"/>
        <end position="156"/>
    </location>
</feature>
<dbReference type="Gene3D" id="1.10.287.100">
    <property type="match status" value="1"/>
</dbReference>
<dbReference type="SUPFAM" id="SSF47396">
    <property type="entry name" value="Transcription factor IIA (TFIIA), alpha-helical domain"/>
    <property type="match status" value="1"/>
</dbReference>
<dbReference type="SUPFAM" id="SSF50784">
    <property type="entry name" value="Transcription factor IIA (TFIIA), beta-barrel domain"/>
    <property type="match status" value="1"/>
</dbReference>
<evidence type="ECO:0000313" key="7">
    <source>
        <dbReference type="EMBL" id="GMK53771.1"/>
    </source>
</evidence>
<dbReference type="HAMAP" id="MF_00291_B">
    <property type="entry name" value="Ribosomal_uS2_B"/>
    <property type="match status" value="1"/>
</dbReference>
<dbReference type="GO" id="GO:0005672">
    <property type="term" value="C:transcription factor TFIIA complex"/>
    <property type="evidence" value="ECO:0007669"/>
    <property type="project" value="InterPro"/>
</dbReference>
<dbReference type="CDD" id="cd07976">
    <property type="entry name" value="TFIIA_alpha_beta_like"/>
    <property type="match status" value="1"/>
</dbReference>
<feature type="compositionally biased region" description="Low complexity" evidence="6">
    <location>
        <begin position="77"/>
        <end position="86"/>
    </location>
</feature>
<feature type="compositionally biased region" description="Acidic residues" evidence="6">
    <location>
        <begin position="136"/>
        <end position="156"/>
    </location>
</feature>
<dbReference type="GO" id="GO:0005763">
    <property type="term" value="C:mitochondrial small ribosomal subunit"/>
    <property type="evidence" value="ECO:0007669"/>
    <property type="project" value="TreeGrafter"/>
</dbReference>
<dbReference type="SMART" id="SM01371">
    <property type="entry name" value="TFIIA"/>
    <property type="match status" value="1"/>
</dbReference>
<dbReference type="Gene3D" id="2.30.18.10">
    <property type="entry name" value="Transcription factor IIA (TFIIA), beta-barrel domain"/>
    <property type="match status" value="1"/>
</dbReference>
<dbReference type="GO" id="GO:0003735">
    <property type="term" value="F:structural constituent of ribosome"/>
    <property type="evidence" value="ECO:0007669"/>
    <property type="project" value="InterPro"/>
</dbReference>
<feature type="compositionally biased region" description="Basic and acidic residues" evidence="6">
    <location>
        <begin position="477"/>
        <end position="492"/>
    </location>
</feature>
<dbReference type="Proteomes" id="UP001222932">
    <property type="component" value="Unassembled WGS sequence"/>
</dbReference>